<evidence type="ECO:0000313" key="2">
    <source>
        <dbReference type="EMBL" id="CAL1358849.1"/>
    </source>
</evidence>
<dbReference type="GO" id="GO:0005737">
    <property type="term" value="C:cytoplasm"/>
    <property type="evidence" value="ECO:0007669"/>
    <property type="project" value="TreeGrafter"/>
</dbReference>
<dbReference type="AlphaFoldDB" id="A0AAV2CRJ0"/>
<protein>
    <recommendedName>
        <fullName evidence="1">25S rRNA (uridine-N(3))-methyltransferase BMT5-like domain-containing protein</fullName>
    </recommendedName>
</protein>
<dbReference type="FunFam" id="3.40.50.150:FF:000440">
    <property type="entry name" value="Os09g0479300 protein"/>
    <property type="match status" value="1"/>
</dbReference>
<gene>
    <name evidence="2" type="ORF">LTRI10_LOCUS6375</name>
</gene>
<proteinExistence type="predicted"/>
<dbReference type="InterPro" id="IPR019446">
    <property type="entry name" value="BMT5-like"/>
</dbReference>
<keyword evidence="3" id="KW-1185">Reference proteome</keyword>
<dbReference type="GO" id="GO:0070475">
    <property type="term" value="P:rRNA base methylation"/>
    <property type="evidence" value="ECO:0007669"/>
    <property type="project" value="InterPro"/>
</dbReference>
<evidence type="ECO:0000313" key="3">
    <source>
        <dbReference type="Proteomes" id="UP001497516"/>
    </source>
</evidence>
<reference evidence="2 3" key="1">
    <citation type="submission" date="2024-04" db="EMBL/GenBank/DDBJ databases">
        <authorList>
            <person name="Fracassetti M."/>
        </authorList>
    </citation>
    <scope>NUCLEOTIDE SEQUENCE [LARGE SCALE GENOMIC DNA]</scope>
</reference>
<sequence length="266" mass="30308">MAYGEDRLLRRATTHYSPDHVILLVGEGDFSFSLSLARSFGSASNIVATSLDTRDDLMKKYKNAGYNLALLRKLGAHVFHGVDATKMMDHPLLKMHRFDRIIFNFPHAGFHGKEDSPKLISKHAELVQGFFRNASAMLRRPWGEVHVSHKTTKPYCDWNIVELAFQCFLTFVCAVDFRPEDYPNYSNKRGDGKKADESFHLGECSTFVFCSSMAAAAIHRPPLNCMIWGRSLSVDDRQQRLMSLWRLMVDLLGHHPGVAEMRLRMS</sequence>
<dbReference type="EMBL" id="OZ034814">
    <property type="protein sequence ID" value="CAL1358849.1"/>
    <property type="molecule type" value="Genomic_DNA"/>
</dbReference>
<evidence type="ECO:0000259" key="1">
    <source>
        <dbReference type="Pfam" id="PF10354"/>
    </source>
</evidence>
<name>A0AAV2CRJ0_9ROSI</name>
<feature type="domain" description="25S rRNA (uridine-N(3))-methyltransferase BMT5-like" evidence="1">
    <location>
        <begin position="23"/>
        <end position="189"/>
    </location>
</feature>
<organism evidence="2 3">
    <name type="scientific">Linum trigynum</name>
    <dbReference type="NCBI Taxonomy" id="586398"/>
    <lineage>
        <taxon>Eukaryota</taxon>
        <taxon>Viridiplantae</taxon>
        <taxon>Streptophyta</taxon>
        <taxon>Embryophyta</taxon>
        <taxon>Tracheophyta</taxon>
        <taxon>Spermatophyta</taxon>
        <taxon>Magnoliopsida</taxon>
        <taxon>eudicotyledons</taxon>
        <taxon>Gunneridae</taxon>
        <taxon>Pentapetalae</taxon>
        <taxon>rosids</taxon>
        <taxon>fabids</taxon>
        <taxon>Malpighiales</taxon>
        <taxon>Linaceae</taxon>
        <taxon>Linum</taxon>
    </lineage>
</organism>
<dbReference type="PANTHER" id="PTHR11538">
    <property type="entry name" value="PHENYLALANYL-TRNA SYNTHETASE"/>
    <property type="match status" value="1"/>
</dbReference>
<dbReference type="PANTHER" id="PTHR11538:SF26">
    <property type="entry name" value="FERREDOXIN-FOLD ANTICODON-BINDING DOMAIN-CONTAINING PROTEIN 1"/>
    <property type="match status" value="1"/>
</dbReference>
<dbReference type="Pfam" id="PF10354">
    <property type="entry name" value="BMT5-like"/>
    <property type="match status" value="1"/>
</dbReference>
<dbReference type="Proteomes" id="UP001497516">
    <property type="component" value="Chromosome 10"/>
</dbReference>
<accession>A0AAV2CRJ0</accession>
<dbReference type="GO" id="GO:0070042">
    <property type="term" value="F:rRNA (uridine-N3-)-methyltransferase activity"/>
    <property type="evidence" value="ECO:0007669"/>
    <property type="project" value="InterPro"/>
</dbReference>